<accession>A0A1F4TIY0</accession>
<evidence type="ECO:0000313" key="7">
    <source>
        <dbReference type="Proteomes" id="UP000177309"/>
    </source>
</evidence>
<name>A0A1F4TIY0_UNCSA</name>
<evidence type="ECO:0000313" key="6">
    <source>
        <dbReference type="EMBL" id="OGC32675.1"/>
    </source>
</evidence>
<dbReference type="AlphaFoldDB" id="A0A1F4TIY0"/>
<evidence type="ECO:0000256" key="4">
    <source>
        <dbReference type="RuleBase" id="RU362032"/>
    </source>
</evidence>
<dbReference type="Pfam" id="PF01361">
    <property type="entry name" value="Tautomerase"/>
    <property type="match status" value="1"/>
</dbReference>
<reference evidence="6 7" key="1">
    <citation type="journal article" date="2016" name="Nat. Commun.">
        <title>Thousands of microbial genomes shed light on interconnected biogeochemical processes in an aquifer system.</title>
        <authorList>
            <person name="Anantharaman K."/>
            <person name="Brown C.T."/>
            <person name="Hug L.A."/>
            <person name="Sharon I."/>
            <person name="Castelle C.J."/>
            <person name="Probst A.J."/>
            <person name="Thomas B.C."/>
            <person name="Singh A."/>
            <person name="Wilkins M.J."/>
            <person name="Karaoz U."/>
            <person name="Brodie E.L."/>
            <person name="Williams K.H."/>
            <person name="Hubbard S.S."/>
            <person name="Banfield J.F."/>
        </authorList>
    </citation>
    <scope>NUCLEOTIDE SEQUENCE [LARGE SCALE GENOMIC DNA]</scope>
</reference>
<dbReference type="InterPro" id="IPR004370">
    <property type="entry name" value="4-OT-like_dom"/>
</dbReference>
<sequence>MPLVKIELWPGRDKETKKKLIEKVSADVAEIIECPTEAVTVVIQDIPKENWGIAGKQAG</sequence>
<evidence type="ECO:0000256" key="2">
    <source>
        <dbReference type="ARBA" id="ARBA00023235"/>
    </source>
</evidence>
<feature type="active site" description="Proton acceptor; via imino nitrogen" evidence="3">
    <location>
        <position position="2"/>
    </location>
</feature>
<feature type="domain" description="4-oxalocrotonate tautomerase-like" evidence="5">
    <location>
        <begin position="2"/>
        <end position="56"/>
    </location>
</feature>
<evidence type="ECO:0000259" key="5">
    <source>
        <dbReference type="Pfam" id="PF01361"/>
    </source>
</evidence>
<keyword evidence="2 4" id="KW-0413">Isomerase</keyword>
<evidence type="ECO:0000256" key="1">
    <source>
        <dbReference type="ARBA" id="ARBA00006723"/>
    </source>
</evidence>
<evidence type="ECO:0000256" key="3">
    <source>
        <dbReference type="PIRSR" id="PIRSR618191-1"/>
    </source>
</evidence>
<comment type="similarity">
    <text evidence="1 4">Belongs to the 4-oxalocrotonate tautomerase family.</text>
</comment>
<dbReference type="SUPFAM" id="SSF55331">
    <property type="entry name" value="Tautomerase/MIF"/>
    <property type="match status" value="1"/>
</dbReference>
<dbReference type="InterPro" id="IPR018191">
    <property type="entry name" value="4-OT"/>
</dbReference>
<dbReference type="NCBIfam" id="TIGR00013">
    <property type="entry name" value="taut"/>
    <property type="match status" value="1"/>
</dbReference>
<dbReference type="PANTHER" id="PTHR35530">
    <property type="entry name" value="TAUTOMERASE-RELATED"/>
    <property type="match status" value="1"/>
</dbReference>
<organism evidence="6 7">
    <name type="scientific">candidate division WOR-1 bacterium RIFOXYC2_FULL_41_25</name>
    <dbReference type="NCBI Taxonomy" id="1802586"/>
    <lineage>
        <taxon>Bacteria</taxon>
        <taxon>Bacillati</taxon>
        <taxon>Saganbacteria</taxon>
    </lineage>
</organism>
<dbReference type="PANTHER" id="PTHR35530:SF2">
    <property type="entry name" value="BSL4019 PROTEIN"/>
    <property type="match status" value="1"/>
</dbReference>
<comment type="caution">
    <text evidence="6">The sequence shown here is derived from an EMBL/GenBank/DDBJ whole genome shotgun (WGS) entry which is preliminary data.</text>
</comment>
<dbReference type="Proteomes" id="UP000177309">
    <property type="component" value="Unassembled WGS sequence"/>
</dbReference>
<dbReference type="EC" id="5.3.2.-" evidence="4"/>
<dbReference type="Gene3D" id="3.30.429.10">
    <property type="entry name" value="Macrophage Migration Inhibitory Factor"/>
    <property type="match status" value="1"/>
</dbReference>
<protein>
    <recommendedName>
        <fullName evidence="4">Tautomerase</fullName>
        <ecNumber evidence="4">5.3.2.-</ecNumber>
    </recommendedName>
</protein>
<proteinExistence type="inferred from homology"/>
<gene>
    <name evidence="6" type="ORF">A2462_03920</name>
</gene>
<dbReference type="InterPro" id="IPR014347">
    <property type="entry name" value="Tautomerase/MIF_sf"/>
</dbReference>
<dbReference type="GO" id="GO:0016853">
    <property type="term" value="F:isomerase activity"/>
    <property type="evidence" value="ECO:0007669"/>
    <property type="project" value="UniProtKB-UniRule"/>
</dbReference>
<dbReference type="EMBL" id="MEUI01000047">
    <property type="protein sequence ID" value="OGC32675.1"/>
    <property type="molecule type" value="Genomic_DNA"/>
</dbReference>